<evidence type="ECO:0000313" key="1">
    <source>
        <dbReference type="EMBL" id="KAF1839435.1"/>
    </source>
</evidence>
<organism evidence="1 2">
    <name type="scientific">Decorospora gaudefroyi</name>
    <dbReference type="NCBI Taxonomy" id="184978"/>
    <lineage>
        <taxon>Eukaryota</taxon>
        <taxon>Fungi</taxon>
        <taxon>Dikarya</taxon>
        <taxon>Ascomycota</taxon>
        <taxon>Pezizomycotina</taxon>
        <taxon>Dothideomycetes</taxon>
        <taxon>Pleosporomycetidae</taxon>
        <taxon>Pleosporales</taxon>
        <taxon>Pleosporineae</taxon>
        <taxon>Pleosporaceae</taxon>
        <taxon>Decorospora</taxon>
    </lineage>
</organism>
<keyword evidence="2" id="KW-1185">Reference proteome</keyword>
<gene>
    <name evidence="1" type="ORF">BDW02DRAFT_563982</name>
</gene>
<protein>
    <submittedName>
        <fullName evidence="1">Uncharacterized protein</fullName>
    </submittedName>
</protein>
<dbReference type="Proteomes" id="UP000800040">
    <property type="component" value="Unassembled WGS sequence"/>
</dbReference>
<sequence length="60" mass="6930">MEVEWAKRCFIGYGKETWVTADNRSGIDNRRGVHCRRGIDNKSGVGYRNGVDNSENNRKR</sequence>
<name>A0A6A5KLS3_9PLEO</name>
<proteinExistence type="predicted"/>
<dbReference type="AlphaFoldDB" id="A0A6A5KLS3"/>
<dbReference type="EMBL" id="ML975245">
    <property type="protein sequence ID" value="KAF1839435.1"/>
    <property type="molecule type" value="Genomic_DNA"/>
</dbReference>
<accession>A0A6A5KLS3</accession>
<dbReference type="OrthoDB" id="342281at2759"/>
<evidence type="ECO:0000313" key="2">
    <source>
        <dbReference type="Proteomes" id="UP000800040"/>
    </source>
</evidence>
<reference evidence="1" key="1">
    <citation type="submission" date="2020-01" db="EMBL/GenBank/DDBJ databases">
        <authorList>
            <consortium name="DOE Joint Genome Institute"/>
            <person name="Haridas S."/>
            <person name="Albert R."/>
            <person name="Binder M."/>
            <person name="Bloem J."/>
            <person name="Labutti K."/>
            <person name="Salamov A."/>
            <person name="Andreopoulos B."/>
            <person name="Baker S.E."/>
            <person name="Barry K."/>
            <person name="Bills G."/>
            <person name="Bluhm B.H."/>
            <person name="Cannon C."/>
            <person name="Castanera R."/>
            <person name="Culley D.E."/>
            <person name="Daum C."/>
            <person name="Ezra D."/>
            <person name="Gonzalez J.B."/>
            <person name="Henrissat B."/>
            <person name="Kuo A."/>
            <person name="Liang C."/>
            <person name="Lipzen A."/>
            <person name="Lutzoni F."/>
            <person name="Magnuson J."/>
            <person name="Mondo S."/>
            <person name="Nolan M."/>
            <person name="Ohm R."/>
            <person name="Pangilinan J."/>
            <person name="Park H.-J."/>
            <person name="Ramirez L."/>
            <person name="Alfaro M."/>
            <person name="Sun H."/>
            <person name="Tritt A."/>
            <person name="Yoshinaga Y."/>
            <person name="Zwiers L.-H."/>
            <person name="Turgeon B.G."/>
            <person name="Goodwin S.B."/>
            <person name="Spatafora J.W."/>
            <person name="Crous P.W."/>
            <person name="Grigoriev I.V."/>
        </authorList>
    </citation>
    <scope>NUCLEOTIDE SEQUENCE</scope>
    <source>
        <strain evidence="1">P77</strain>
    </source>
</reference>